<reference evidence="1" key="1">
    <citation type="submission" date="2021-05" db="EMBL/GenBank/DDBJ databases">
        <authorList>
            <person name="Alioto T."/>
            <person name="Alioto T."/>
            <person name="Gomez Garrido J."/>
        </authorList>
    </citation>
    <scope>NUCLEOTIDE SEQUENCE</scope>
</reference>
<protein>
    <submittedName>
        <fullName evidence="1">(northern house mosquito) hypothetical protein</fullName>
    </submittedName>
</protein>
<name>A0A8D8KF05_CULPI</name>
<dbReference type="EMBL" id="HBUE01210973">
    <property type="protein sequence ID" value="CAG6534421.1"/>
    <property type="molecule type" value="Transcribed_RNA"/>
</dbReference>
<evidence type="ECO:0000313" key="1">
    <source>
        <dbReference type="EMBL" id="CAG6586332.1"/>
    </source>
</evidence>
<proteinExistence type="predicted"/>
<dbReference type="EMBL" id="HBUE01317379">
    <property type="protein sequence ID" value="CAG6586332.1"/>
    <property type="molecule type" value="Transcribed_RNA"/>
</dbReference>
<organism evidence="1">
    <name type="scientific">Culex pipiens</name>
    <name type="common">House mosquito</name>
    <dbReference type="NCBI Taxonomy" id="7175"/>
    <lineage>
        <taxon>Eukaryota</taxon>
        <taxon>Metazoa</taxon>
        <taxon>Ecdysozoa</taxon>
        <taxon>Arthropoda</taxon>
        <taxon>Hexapoda</taxon>
        <taxon>Insecta</taxon>
        <taxon>Pterygota</taxon>
        <taxon>Neoptera</taxon>
        <taxon>Endopterygota</taxon>
        <taxon>Diptera</taxon>
        <taxon>Nematocera</taxon>
        <taxon>Culicoidea</taxon>
        <taxon>Culicidae</taxon>
        <taxon>Culicinae</taxon>
        <taxon>Culicini</taxon>
        <taxon>Culex</taxon>
        <taxon>Culex</taxon>
    </lineage>
</organism>
<accession>A0A8D8KF05</accession>
<dbReference type="AlphaFoldDB" id="A0A8D8KF05"/>
<sequence>MPPPRRHHTCVCKLARAKAKNFARAKTRAPSSVVGASKQVMYLVFKVRPPGQCSAIVARPLQRLISCLRSRLAIEVVIQWSKPTVMRWFIQPNFRNDRAGLAMIFLALSCVFVCKQKEFALLNTQAKQ</sequence>